<dbReference type="Proteomes" id="UP001153737">
    <property type="component" value="Chromosome 4"/>
</dbReference>
<name>A0A9P0DQK3_PHACE</name>
<dbReference type="EMBL" id="OU896710">
    <property type="protein sequence ID" value="CAH1163431.1"/>
    <property type="molecule type" value="Genomic_DNA"/>
</dbReference>
<evidence type="ECO:0000313" key="2">
    <source>
        <dbReference type="EMBL" id="CAH1163431.1"/>
    </source>
</evidence>
<keyword evidence="3" id="KW-1185">Reference proteome</keyword>
<feature type="compositionally biased region" description="Pro residues" evidence="1">
    <location>
        <begin position="29"/>
        <end position="45"/>
    </location>
</feature>
<feature type="compositionally biased region" description="Basic and acidic residues" evidence="1">
    <location>
        <begin position="113"/>
        <end position="123"/>
    </location>
</feature>
<dbReference type="OrthoDB" id="6782755at2759"/>
<protein>
    <submittedName>
        <fullName evidence="2">Uncharacterized protein</fullName>
    </submittedName>
</protein>
<dbReference type="Gene3D" id="1.20.5.340">
    <property type="match status" value="1"/>
</dbReference>
<feature type="region of interest" description="Disordered" evidence="1">
    <location>
        <begin position="1"/>
        <end position="53"/>
    </location>
</feature>
<reference evidence="2" key="1">
    <citation type="submission" date="2022-01" db="EMBL/GenBank/DDBJ databases">
        <authorList>
            <person name="King R."/>
        </authorList>
    </citation>
    <scope>NUCLEOTIDE SEQUENCE</scope>
</reference>
<feature type="compositionally biased region" description="Low complexity" evidence="1">
    <location>
        <begin position="97"/>
        <end position="108"/>
    </location>
</feature>
<sequence length="349" mass="39827">MDSASLSDNEDLHPNMWSTEPGTECDCHGPPPKFLIPPPPRPPFTQPADSVYGTEDFLPIETCDAYSGGWGSTATCIKTTRGLSGETVPLQPFVMHSSSQNNSNNNNNGEDVEGQKENHERASRGSHPQELAAQWEPDPPRSQSTGHSGIPEFSPPERSIPIGSQFRDSSGKKRKPVYDGRDIFGKSSKVTRTPSKTNNENEDKLDLLIRMMRELKSESKQIKTEQEECREEIKKIREENQTLWKENQELKRENEEMKIKIEEISDKVEWLEKQRKKNNVVIQGIKMDTNDAETIKKTIKIMMEKELAIDVQVKASHKLGEKTCLIELEKEEDKEKIMKNKHKHKHNKN</sequence>
<evidence type="ECO:0000313" key="3">
    <source>
        <dbReference type="Proteomes" id="UP001153737"/>
    </source>
</evidence>
<accession>A0A9P0DQK3</accession>
<dbReference type="AlphaFoldDB" id="A0A9P0DQK3"/>
<proteinExistence type="predicted"/>
<feature type="region of interest" description="Disordered" evidence="1">
    <location>
        <begin position="94"/>
        <end position="204"/>
    </location>
</feature>
<evidence type="ECO:0000256" key="1">
    <source>
        <dbReference type="SAM" id="MobiDB-lite"/>
    </source>
</evidence>
<gene>
    <name evidence="2" type="ORF">PHAECO_LOCUS8601</name>
</gene>
<feature type="compositionally biased region" description="Polar residues" evidence="1">
    <location>
        <begin position="188"/>
        <end position="198"/>
    </location>
</feature>
<organism evidence="2 3">
    <name type="scientific">Phaedon cochleariae</name>
    <name type="common">Mustard beetle</name>
    <dbReference type="NCBI Taxonomy" id="80249"/>
    <lineage>
        <taxon>Eukaryota</taxon>
        <taxon>Metazoa</taxon>
        <taxon>Ecdysozoa</taxon>
        <taxon>Arthropoda</taxon>
        <taxon>Hexapoda</taxon>
        <taxon>Insecta</taxon>
        <taxon>Pterygota</taxon>
        <taxon>Neoptera</taxon>
        <taxon>Endopterygota</taxon>
        <taxon>Coleoptera</taxon>
        <taxon>Polyphaga</taxon>
        <taxon>Cucujiformia</taxon>
        <taxon>Chrysomeloidea</taxon>
        <taxon>Chrysomelidae</taxon>
        <taxon>Chrysomelinae</taxon>
        <taxon>Chrysomelini</taxon>
        <taxon>Phaedon</taxon>
    </lineage>
</organism>
<reference evidence="2" key="2">
    <citation type="submission" date="2022-10" db="EMBL/GenBank/DDBJ databases">
        <authorList>
            <consortium name="ENA_rothamsted_submissions"/>
            <consortium name="culmorum"/>
            <person name="King R."/>
        </authorList>
    </citation>
    <scope>NUCLEOTIDE SEQUENCE</scope>
</reference>